<evidence type="ECO:0000313" key="4">
    <source>
        <dbReference type="Proteomes" id="UP001140011"/>
    </source>
</evidence>
<feature type="coiled-coil region" evidence="1">
    <location>
        <begin position="274"/>
        <end position="301"/>
    </location>
</feature>
<feature type="coiled-coil region" evidence="1">
    <location>
        <begin position="130"/>
        <end position="198"/>
    </location>
</feature>
<feature type="region of interest" description="Disordered" evidence="2">
    <location>
        <begin position="1"/>
        <end position="22"/>
    </location>
</feature>
<dbReference type="AlphaFoldDB" id="A0A9W8H190"/>
<keyword evidence="1" id="KW-0175">Coiled coil</keyword>
<evidence type="ECO:0000256" key="1">
    <source>
        <dbReference type="SAM" id="Coils"/>
    </source>
</evidence>
<sequence>MTENRHSALPDSSRLAKRTKLVDSCQRQKLTTGGITKTRKGALAEQSPHIRNQATTVQAPGAKKDLKKMSKVEIPVSLDIDPFSTTEPITSPLGTIDELLLAKEGRIGDVTLPESRKSAATPSPQVELENDTLRRALSEAKAELTAAEERLHKKEVIIKNLADTHVNLDVLNTVVAEKRLLQDKLEDAEKRLHEMGAVIRDRDENIVRLIATLVPREDLEAFVVENQALREGLNVAEERLREANNIIGDRDERIEDRDERIEDLINDRVSRDDLNDVIIENQALQEEIKGLQRELEDKDTLLDECQVLLEDYAATDEA</sequence>
<dbReference type="Proteomes" id="UP001140011">
    <property type="component" value="Unassembled WGS sequence"/>
</dbReference>
<keyword evidence="4" id="KW-1185">Reference proteome</keyword>
<organism evidence="3 4">
    <name type="scientific">Coemansia pectinata</name>
    <dbReference type="NCBI Taxonomy" id="1052879"/>
    <lineage>
        <taxon>Eukaryota</taxon>
        <taxon>Fungi</taxon>
        <taxon>Fungi incertae sedis</taxon>
        <taxon>Zoopagomycota</taxon>
        <taxon>Kickxellomycotina</taxon>
        <taxon>Kickxellomycetes</taxon>
        <taxon>Kickxellales</taxon>
        <taxon>Kickxellaceae</taxon>
        <taxon>Coemansia</taxon>
    </lineage>
</organism>
<protein>
    <submittedName>
        <fullName evidence="3">Uncharacterized protein</fullName>
    </submittedName>
</protein>
<comment type="caution">
    <text evidence="3">The sequence shown here is derived from an EMBL/GenBank/DDBJ whole genome shotgun (WGS) entry which is preliminary data.</text>
</comment>
<gene>
    <name evidence="3" type="ORF">GGI19_003191</name>
</gene>
<accession>A0A9W8H190</accession>
<reference evidence="3" key="1">
    <citation type="submission" date="2022-07" db="EMBL/GenBank/DDBJ databases">
        <title>Phylogenomic reconstructions and comparative analyses of Kickxellomycotina fungi.</title>
        <authorList>
            <person name="Reynolds N.K."/>
            <person name="Stajich J.E."/>
            <person name="Barry K."/>
            <person name="Grigoriev I.V."/>
            <person name="Crous P."/>
            <person name="Smith M.E."/>
        </authorList>
    </citation>
    <scope>NUCLEOTIDE SEQUENCE</scope>
    <source>
        <strain evidence="3">BCRC 34297</strain>
    </source>
</reference>
<name>A0A9W8H190_9FUNG</name>
<dbReference type="EMBL" id="JANBUH010000198">
    <property type="protein sequence ID" value="KAJ2753360.1"/>
    <property type="molecule type" value="Genomic_DNA"/>
</dbReference>
<evidence type="ECO:0000256" key="2">
    <source>
        <dbReference type="SAM" id="MobiDB-lite"/>
    </source>
</evidence>
<evidence type="ECO:0000313" key="3">
    <source>
        <dbReference type="EMBL" id="KAJ2753360.1"/>
    </source>
</evidence>
<dbReference type="OrthoDB" id="5598395at2759"/>
<proteinExistence type="predicted"/>